<dbReference type="SUPFAM" id="SSF56784">
    <property type="entry name" value="HAD-like"/>
    <property type="match status" value="1"/>
</dbReference>
<comment type="caution">
    <text evidence="1">The sequence shown here is derived from an EMBL/GenBank/DDBJ whole genome shotgun (WGS) entry which is preliminary data.</text>
</comment>
<protein>
    <submittedName>
        <fullName evidence="1">HAD family hydrolase</fullName>
    </submittedName>
</protein>
<proteinExistence type="predicted"/>
<dbReference type="InterPro" id="IPR036412">
    <property type="entry name" value="HAD-like_sf"/>
</dbReference>
<evidence type="ECO:0000313" key="2">
    <source>
        <dbReference type="Proteomes" id="UP001208017"/>
    </source>
</evidence>
<dbReference type="PROSITE" id="PS01229">
    <property type="entry name" value="COF_2"/>
    <property type="match status" value="1"/>
</dbReference>
<dbReference type="Gene3D" id="3.30.1240.10">
    <property type="match status" value="1"/>
</dbReference>
<dbReference type="PANTHER" id="PTHR10000">
    <property type="entry name" value="PHOSPHOSERINE PHOSPHATASE"/>
    <property type="match status" value="1"/>
</dbReference>
<dbReference type="Gene3D" id="3.40.50.1000">
    <property type="entry name" value="HAD superfamily/HAD-like"/>
    <property type="match status" value="1"/>
</dbReference>
<dbReference type="GO" id="GO:0016787">
    <property type="term" value="F:hydrolase activity"/>
    <property type="evidence" value="ECO:0007669"/>
    <property type="project" value="UniProtKB-KW"/>
</dbReference>
<dbReference type="Pfam" id="PF08282">
    <property type="entry name" value="Hydrolase_3"/>
    <property type="match status" value="1"/>
</dbReference>
<keyword evidence="2" id="KW-1185">Reference proteome</keyword>
<dbReference type="Proteomes" id="UP001208017">
    <property type="component" value="Unassembled WGS sequence"/>
</dbReference>
<reference evidence="1 2" key="1">
    <citation type="submission" date="2022-11" db="EMBL/GenBank/DDBJ databases">
        <title>Study of microbial diversity in lake waters.</title>
        <authorList>
            <person name="Zhang J."/>
        </authorList>
    </citation>
    <scope>NUCLEOTIDE SEQUENCE [LARGE SCALE GENOMIC DNA]</scope>
    <source>
        <strain evidence="1 2">DT12</strain>
    </source>
</reference>
<gene>
    <name evidence="1" type="ORF">OS242_07485</name>
</gene>
<dbReference type="PANTHER" id="PTHR10000:SF25">
    <property type="entry name" value="PHOSPHATASE YKRA-RELATED"/>
    <property type="match status" value="1"/>
</dbReference>
<name>A0ABT3WYP7_9BACL</name>
<dbReference type="InterPro" id="IPR023214">
    <property type="entry name" value="HAD_sf"/>
</dbReference>
<dbReference type="RefSeq" id="WP_267151057.1">
    <property type="nucleotide sequence ID" value="NZ_JAPMLT010000003.1"/>
</dbReference>
<dbReference type="EMBL" id="JAPMLT010000003">
    <property type="protein sequence ID" value="MCX7569804.1"/>
    <property type="molecule type" value="Genomic_DNA"/>
</dbReference>
<accession>A0ABT3WYP7</accession>
<keyword evidence="1" id="KW-0378">Hydrolase</keyword>
<evidence type="ECO:0000313" key="1">
    <source>
        <dbReference type="EMBL" id="MCX7569804.1"/>
    </source>
</evidence>
<sequence length="271" mass="30047">MTRIVFFDIDGTLRLDGAFPDTAQQAIRLLKENNITPVIATGRCEHEVKAWREELDIEWALTCNGAHIGQNGRTMPGSIAFDPDVIDRWLRIADGRHTFLLYGAERMYATRLDCPHLAQARQEIGGFDDPYPAKAGDSLPPIYQVIVFCDETAERLYSEGHPEPLYVHRWREWAIDINPHDVNKAAGVLKLLDLLDIPVAESAAFGDGKNDMEMITAVGTGIAMGNSCPELLACAPHTTLRIEEHGILHGVKHLILGHPLPDEKTTTGSPR</sequence>
<organism evidence="1 2">
    <name type="scientific">Tumebacillus lacus</name>
    <dbReference type="NCBI Taxonomy" id="2995335"/>
    <lineage>
        <taxon>Bacteria</taxon>
        <taxon>Bacillati</taxon>
        <taxon>Bacillota</taxon>
        <taxon>Bacilli</taxon>
        <taxon>Bacillales</taxon>
        <taxon>Alicyclobacillaceae</taxon>
        <taxon>Tumebacillus</taxon>
    </lineage>
</organism>